<keyword evidence="2" id="KW-1185">Reference proteome</keyword>
<accession>A0ABV9BXJ4</accession>
<organism evidence="1 2">
    <name type="scientific">Streptomyces ehimensis</name>
    <dbReference type="NCBI Taxonomy" id="68195"/>
    <lineage>
        <taxon>Bacteria</taxon>
        <taxon>Bacillati</taxon>
        <taxon>Actinomycetota</taxon>
        <taxon>Actinomycetes</taxon>
        <taxon>Kitasatosporales</taxon>
        <taxon>Streptomycetaceae</taxon>
        <taxon>Streptomyces</taxon>
    </lineage>
</organism>
<dbReference type="RefSeq" id="WP_417924613.1">
    <property type="nucleotide sequence ID" value="NZ_JBHSFS010000053.1"/>
</dbReference>
<gene>
    <name evidence="1" type="ORF">ACFPEN_36690</name>
</gene>
<dbReference type="Proteomes" id="UP001595990">
    <property type="component" value="Unassembled WGS sequence"/>
</dbReference>
<reference evidence="2" key="1">
    <citation type="journal article" date="2019" name="Int. J. Syst. Evol. Microbiol.">
        <title>The Global Catalogue of Microorganisms (GCM) 10K type strain sequencing project: providing services to taxonomists for standard genome sequencing and annotation.</title>
        <authorList>
            <consortium name="The Broad Institute Genomics Platform"/>
            <consortium name="The Broad Institute Genome Sequencing Center for Infectious Disease"/>
            <person name="Wu L."/>
            <person name="Ma J."/>
        </authorList>
    </citation>
    <scope>NUCLEOTIDE SEQUENCE [LARGE SCALE GENOMIC DNA]</scope>
    <source>
        <strain evidence="2">CECT 8064</strain>
    </source>
</reference>
<comment type="caution">
    <text evidence="1">The sequence shown here is derived from an EMBL/GenBank/DDBJ whole genome shotgun (WGS) entry which is preliminary data.</text>
</comment>
<dbReference type="EMBL" id="JBHSFS010000053">
    <property type="protein sequence ID" value="MFC4518375.1"/>
    <property type="molecule type" value="Genomic_DNA"/>
</dbReference>
<name>A0ABV9BXJ4_9ACTN</name>
<evidence type="ECO:0000313" key="2">
    <source>
        <dbReference type="Proteomes" id="UP001595990"/>
    </source>
</evidence>
<evidence type="ECO:0000313" key="1">
    <source>
        <dbReference type="EMBL" id="MFC4518375.1"/>
    </source>
</evidence>
<sequence length="61" mass="6475">MERLASAGKTAQDSAMVLSQMKALILQVYGLINPGGASQQAWASRSRPHYQHVAVGLPADP</sequence>
<protein>
    <submittedName>
        <fullName evidence="1">Uncharacterized protein</fullName>
    </submittedName>
</protein>
<proteinExistence type="predicted"/>